<dbReference type="Gene3D" id="1.10.455.10">
    <property type="entry name" value="Ribosomal protein S7 domain"/>
    <property type="match status" value="1"/>
</dbReference>
<dbReference type="GO" id="GO:0005840">
    <property type="term" value="C:ribosome"/>
    <property type="evidence" value="ECO:0007669"/>
    <property type="project" value="UniProtKB-KW"/>
</dbReference>
<keyword evidence="6" id="KW-1185">Reference proteome</keyword>
<sequence>MFIPPAHDPLLNYIAAVIQRHGLRARAARTVSRMLLHVHTFTRAPPTPIVREAIMTAAPSVRVVSLKYGTKVMMTPQPLTEKQRVRAGLKAIVAASESRPGKSLEVRLAREIIAVVQGESKSLAEKERLHKLAMVNRGNIRR</sequence>
<dbReference type="EMBL" id="WHUW01000019">
    <property type="protein sequence ID" value="KAF8437137.1"/>
    <property type="molecule type" value="Genomic_DNA"/>
</dbReference>
<evidence type="ECO:0000256" key="1">
    <source>
        <dbReference type="ARBA" id="ARBA00007151"/>
    </source>
</evidence>
<dbReference type="AlphaFoldDB" id="A0AAD4BQM6"/>
<keyword evidence="2 5" id="KW-0689">Ribosomal protein</keyword>
<dbReference type="SUPFAM" id="SSF47973">
    <property type="entry name" value="Ribosomal protein S7"/>
    <property type="match status" value="1"/>
</dbReference>
<evidence type="ECO:0000313" key="5">
    <source>
        <dbReference type="EMBL" id="KAF8437137.1"/>
    </source>
</evidence>
<dbReference type="Pfam" id="PF00177">
    <property type="entry name" value="Ribosomal_S7"/>
    <property type="match status" value="1"/>
</dbReference>
<dbReference type="Proteomes" id="UP001194468">
    <property type="component" value="Unassembled WGS sequence"/>
</dbReference>
<dbReference type="InterPro" id="IPR023798">
    <property type="entry name" value="Ribosomal_uS7_dom"/>
</dbReference>
<comment type="caution">
    <text evidence="5">The sequence shown here is derived from an EMBL/GenBank/DDBJ whole genome shotgun (WGS) entry which is preliminary data.</text>
</comment>
<dbReference type="GO" id="GO:1990904">
    <property type="term" value="C:ribonucleoprotein complex"/>
    <property type="evidence" value="ECO:0007669"/>
    <property type="project" value="UniProtKB-KW"/>
</dbReference>
<evidence type="ECO:0000256" key="3">
    <source>
        <dbReference type="ARBA" id="ARBA00023274"/>
    </source>
</evidence>
<dbReference type="CDD" id="cd14868">
    <property type="entry name" value="uS7_Mitochondria_Fungi"/>
    <property type="match status" value="1"/>
</dbReference>
<reference evidence="5" key="2">
    <citation type="journal article" date="2020" name="Nat. Commun.">
        <title>Large-scale genome sequencing of mycorrhizal fungi provides insights into the early evolution of symbiotic traits.</title>
        <authorList>
            <person name="Miyauchi S."/>
            <person name="Kiss E."/>
            <person name="Kuo A."/>
            <person name="Drula E."/>
            <person name="Kohler A."/>
            <person name="Sanchez-Garcia M."/>
            <person name="Morin E."/>
            <person name="Andreopoulos B."/>
            <person name="Barry K.W."/>
            <person name="Bonito G."/>
            <person name="Buee M."/>
            <person name="Carver A."/>
            <person name="Chen C."/>
            <person name="Cichocki N."/>
            <person name="Clum A."/>
            <person name="Culley D."/>
            <person name="Crous P.W."/>
            <person name="Fauchery L."/>
            <person name="Girlanda M."/>
            <person name="Hayes R.D."/>
            <person name="Keri Z."/>
            <person name="LaButti K."/>
            <person name="Lipzen A."/>
            <person name="Lombard V."/>
            <person name="Magnuson J."/>
            <person name="Maillard F."/>
            <person name="Murat C."/>
            <person name="Nolan M."/>
            <person name="Ohm R.A."/>
            <person name="Pangilinan J."/>
            <person name="Pereira M.F."/>
            <person name="Perotto S."/>
            <person name="Peter M."/>
            <person name="Pfister S."/>
            <person name="Riley R."/>
            <person name="Sitrit Y."/>
            <person name="Stielow J.B."/>
            <person name="Szollosi G."/>
            <person name="Zifcakova L."/>
            <person name="Stursova M."/>
            <person name="Spatafora J.W."/>
            <person name="Tedersoo L."/>
            <person name="Vaario L.M."/>
            <person name="Yamada A."/>
            <person name="Yan M."/>
            <person name="Wang P."/>
            <person name="Xu J."/>
            <person name="Bruns T."/>
            <person name="Baldrian P."/>
            <person name="Vilgalys R."/>
            <person name="Dunand C."/>
            <person name="Henrissat B."/>
            <person name="Grigoriev I.V."/>
            <person name="Hibbett D."/>
            <person name="Nagy L.G."/>
            <person name="Martin F.M."/>
        </authorList>
    </citation>
    <scope>NUCLEOTIDE SEQUENCE</scope>
    <source>
        <strain evidence="5">BED1</strain>
    </source>
</reference>
<comment type="similarity">
    <text evidence="1">Belongs to the universal ribosomal protein uS7 family.</text>
</comment>
<proteinExistence type="inferred from homology"/>
<dbReference type="PANTHER" id="PTHR11205">
    <property type="entry name" value="RIBOSOMAL PROTEIN S7"/>
    <property type="match status" value="1"/>
</dbReference>
<gene>
    <name evidence="5" type="ORF">L210DRAFT_960089</name>
</gene>
<organism evidence="5 6">
    <name type="scientific">Boletus edulis BED1</name>
    <dbReference type="NCBI Taxonomy" id="1328754"/>
    <lineage>
        <taxon>Eukaryota</taxon>
        <taxon>Fungi</taxon>
        <taxon>Dikarya</taxon>
        <taxon>Basidiomycota</taxon>
        <taxon>Agaricomycotina</taxon>
        <taxon>Agaricomycetes</taxon>
        <taxon>Agaricomycetidae</taxon>
        <taxon>Boletales</taxon>
        <taxon>Boletineae</taxon>
        <taxon>Boletaceae</taxon>
        <taxon>Boletoideae</taxon>
        <taxon>Boletus</taxon>
    </lineage>
</organism>
<evidence type="ECO:0000256" key="2">
    <source>
        <dbReference type="ARBA" id="ARBA00022980"/>
    </source>
</evidence>
<feature type="domain" description="Small ribosomal subunit protein uS7" evidence="4">
    <location>
        <begin position="10"/>
        <end position="137"/>
    </location>
</feature>
<dbReference type="PIRSF" id="PIRSF002122">
    <property type="entry name" value="RPS7p_RPS7a_RPS5e_RPS7o"/>
    <property type="match status" value="1"/>
</dbReference>
<reference evidence="5" key="1">
    <citation type="submission" date="2019-10" db="EMBL/GenBank/DDBJ databases">
        <authorList>
            <consortium name="DOE Joint Genome Institute"/>
            <person name="Kuo A."/>
            <person name="Miyauchi S."/>
            <person name="Kiss E."/>
            <person name="Drula E."/>
            <person name="Kohler A."/>
            <person name="Sanchez-Garcia M."/>
            <person name="Andreopoulos B."/>
            <person name="Barry K.W."/>
            <person name="Bonito G."/>
            <person name="Buee M."/>
            <person name="Carver A."/>
            <person name="Chen C."/>
            <person name="Cichocki N."/>
            <person name="Clum A."/>
            <person name="Culley D."/>
            <person name="Crous P.W."/>
            <person name="Fauchery L."/>
            <person name="Girlanda M."/>
            <person name="Hayes R."/>
            <person name="Keri Z."/>
            <person name="LaButti K."/>
            <person name="Lipzen A."/>
            <person name="Lombard V."/>
            <person name="Magnuson J."/>
            <person name="Maillard F."/>
            <person name="Morin E."/>
            <person name="Murat C."/>
            <person name="Nolan M."/>
            <person name="Ohm R."/>
            <person name="Pangilinan J."/>
            <person name="Pereira M."/>
            <person name="Perotto S."/>
            <person name="Peter M."/>
            <person name="Riley R."/>
            <person name="Sitrit Y."/>
            <person name="Stielow B."/>
            <person name="Szollosi G."/>
            <person name="Zifcakova L."/>
            <person name="Stursova M."/>
            <person name="Spatafora J.W."/>
            <person name="Tedersoo L."/>
            <person name="Vaario L.-M."/>
            <person name="Yamada A."/>
            <person name="Yan M."/>
            <person name="Wang P."/>
            <person name="Xu J."/>
            <person name="Bruns T."/>
            <person name="Baldrian P."/>
            <person name="Vilgalys R."/>
            <person name="Henrissat B."/>
            <person name="Grigoriev I.V."/>
            <person name="Hibbett D."/>
            <person name="Nagy L.G."/>
            <person name="Martin F.M."/>
        </authorList>
    </citation>
    <scope>NUCLEOTIDE SEQUENCE</scope>
    <source>
        <strain evidence="5">BED1</strain>
    </source>
</reference>
<dbReference type="InterPro" id="IPR000235">
    <property type="entry name" value="Ribosomal_uS7"/>
</dbReference>
<dbReference type="GO" id="GO:0006412">
    <property type="term" value="P:translation"/>
    <property type="evidence" value="ECO:0007669"/>
    <property type="project" value="InterPro"/>
</dbReference>
<evidence type="ECO:0000313" key="6">
    <source>
        <dbReference type="Proteomes" id="UP001194468"/>
    </source>
</evidence>
<accession>A0AAD4BQM6</accession>
<dbReference type="InterPro" id="IPR047988">
    <property type="entry name" value="Ribosomal_uS7m_fungi"/>
</dbReference>
<name>A0AAD4BQM6_BOLED</name>
<keyword evidence="3" id="KW-0687">Ribonucleoprotein</keyword>
<protein>
    <submittedName>
        <fullName evidence="5">Ribosomal protein S7 domain-containing protein</fullName>
    </submittedName>
</protein>
<evidence type="ECO:0000259" key="4">
    <source>
        <dbReference type="Pfam" id="PF00177"/>
    </source>
</evidence>
<dbReference type="InterPro" id="IPR036823">
    <property type="entry name" value="Ribosomal_uS7_dom_sf"/>
</dbReference>